<keyword evidence="4 5" id="KW-0472">Membrane</keyword>
<dbReference type="PANTHER" id="PTHR36985:SF1">
    <property type="entry name" value="TRANSLOCATION AND ASSEMBLY MODULE SUBUNIT TAMB"/>
    <property type="match status" value="1"/>
</dbReference>
<name>A0A6M8HSI2_9PROT</name>
<dbReference type="Proteomes" id="UP000500767">
    <property type="component" value="Chromosome"/>
</dbReference>
<dbReference type="PANTHER" id="PTHR36985">
    <property type="entry name" value="TRANSLOCATION AND ASSEMBLY MODULE SUBUNIT TAMB"/>
    <property type="match status" value="1"/>
</dbReference>
<dbReference type="Pfam" id="PF04357">
    <property type="entry name" value="TamB"/>
    <property type="match status" value="1"/>
</dbReference>
<keyword evidence="3 5" id="KW-1133">Transmembrane helix</keyword>
<evidence type="ECO:0000256" key="1">
    <source>
        <dbReference type="ARBA" id="ARBA00004167"/>
    </source>
</evidence>
<keyword evidence="2 5" id="KW-0812">Transmembrane</keyword>
<dbReference type="GO" id="GO:0005886">
    <property type="term" value="C:plasma membrane"/>
    <property type="evidence" value="ECO:0007669"/>
    <property type="project" value="InterPro"/>
</dbReference>
<gene>
    <name evidence="7" type="ORF">HN018_15760</name>
</gene>
<evidence type="ECO:0000313" key="8">
    <source>
        <dbReference type="Proteomes" id="UP000500767"/>
    </source>
</evidence>
<dbReference type="KEGG" id="lck:HN018_15760"/>
<evidence type="ECO:0000256" key="3">
    <source>
        <dbReference type="ARBA" id="ARBA00022989"/>
    </source>
</evidence>
<protein>
    <recommendedName>
        <fullName evidence="6">Translocation and assembly module TamB C-terminal domain-containing protein</fullName>
    </recommendedName>
</protein>
<reference evidence="7 8" key="1">
    <citation type="journal article" date="2014" name="World J. Microbiol. Biotechnol.">
        <title>Biodiversity and physiological characteristics of Antarctic and Arctic lichens-associated bacteria.</title>
        <authorList>
            <person name="Lee Y.M."/>
            <person name="Kim E.H."/>
            <person name="Lee H.K."/>
            <person name="Hong S.G."/>
        </authorList>
    </citation>
    <scope>NUCLEOTIDE SEQUENCE [LARGE SCALE GENOMIC DNA]</scope>
    <source>
        <strain evidence="7 8">PAMC 26569</strain>
    </source>
</reference>
<comment type="subcellular location">
    <subcellularLocation>
        <location evidence="1">Membrane</location>
        <topology evidence="1">Single-pass membrane protein</topology>
    </subcellularLocation>
</comment>
<feature type="transmembrane region" description="Helical" evidence="5">
    <location>
        <begin position="25"/>
        <end position="52"/>
    </location>
</feature>
<dbReference type="EMBL" id="CP053708">
    <property type="protein sequence ID" value="QKE91308.1"/>
    <property type="molecule type" value="Genomic_DNA"/>
</dbReference>
<dbReference type="GO" id="GO:0009306">
    <property type="term" value="P:protein secretion"/>
    <property type="evidence" value="ECO:0007669"/>
    <property type="project" value="InterPro"/>
</dbReference>
<proteinExistence type="predicted"/>
<organism evidence="7 8">
    <name type="scientific">Lichenicola cladoniae</name>
    <dbReference type="NCBI Taxonomy" id="1484109"/>
    <lineage>
        <taxon>Bacteria</taxon>
        <taxon>Pseudomonadati</taxon>
        <taxon>Pseudomonadota</taxon>
        <taxon>Alphaproteobacteria</taxon>
        <taxon>Acetobacterales</taxon>
        <taxon>Acetobacteraceae</taxon>
        <taxon>Lichenicola</taxon>
    </lineage>
</organism>
<evidence type="ECO:0000313" key="7">
    <source>
        <dbReference type="EMBL" id="QKE91308.1"/>
    </source>
</evidence>
<evidence type="ECO:0000256" key="5">
    <source>
        <dbReference type="SAM" id="Phobius"/>
    </source>
</evidence>
<evidence type="ECO:0000256" key="4">
    <source>
        <dbReference type="ARBA" id="ARBA00023136"/>
    </source>
</evidence>
<sequence>MSGSSTPPSSRDGSSRTRSRRGLRIVGWVLGLLVGLPLALVLLLLAVVLIGANTDPGRRLIERQAASLSGGLVALHGLGGRFPDALKVDRLEIHDTKGVWLAIDHLVLDWSPLRLLALDAHVELASADRIEVPRLAVPDPNAKPVPPARPDQKSGLHLGVLIDRLHVGRIDLGAPVAGTAVSAGVDGHARIADLAPLLGGATIATLPNTDLALSLARLDHPGHAELSARVTPARLALHLKADDPADGFVTVLAHMPVLDPLHLSLDLDGPRDRAALTLAATAGAPASGVLTLAANGSLDLLQPRFDVQVKLDAPAMQPMAGVAWNKVALDAHIQGTPQAPFGQGNLVLDELSAAGAGLNRLTARFDGAETSGPVHLHAVAEGIRIPGPKPLLLAGAPLTLDATLDPHQAGRPLDLVVSHPLAGVSGRIVTAAPLHGQLMVTLPDLAPLAAAGGTDLQGNARLAVGFSQNGSKADVTIAGPVAITGGQPQAAGLIGPAGQLALAASKDGADLVLRQLKLDGQALHLTASGTDRSNVLAAQFALVLPALERALPSLRGALSLAGTATGPTTDLAAHITADGNPGTATMATGPLHLLLDARHLPSAPEGTTSLTGTLDRAPLTLKAQAARLAGGALHLTLDALSWKSAVGHADMTLPVGAKLPLGTLDVRMARLGDLQPVIGQPVAGSLQANIRTAQTEGAAPRVTLDVRADGGIKSARVGRLLLAGTVDDPIASPSVNLRLDATGIAAGAITGNAHVVARGPQTALDVTAQAILQNVAGAPARLDTALRLDLPHKQVAISRLEADAKGETIRLLAPARIGFGTDVMVDRLRLSVVPAGTAGATPATIDVAGRIMPRLDLTVMVANVTPALARPFAPTLDAVGVIAAQARLTGTTSRPAGTVHLTGDGLRLRTGPAASLPAARLVANVALAGTSARVDVRLDAGPNVALTLAGTAPTSSTGPLALRADGTVDLGLANAVLGAEGRQVSGRITLAMGVAGTVAAPRLDGTVQLAGGGIQDFAQGLRLTDISALIRAQGQSLAIENFTAQAGGGTIGASGTVGALVPGLPVDLRITAKNARPLSSDLLTAVLDADIRAHGQAAGRLDVGGTVTIDSASINIPNGLPPSVAQLKVIRPDDKPAPVAAAPSTSLVGLDLTLNAPGQIFVRGHGLDAELGGKLHVGGTSSAPAISGGFDMRRGTFDLAGISLTFTKGKVGFNGTGVAHKIDPTLDFTAESVVSSTVARLNVGGYADAPKITLSSTPSLPQDQVLALLLFGQNTKSLSPLQIAQVAAGLASLTGAGGGFDPLGTVRKKLGLDRLAVGSSGSSGTGASVEAGKYVARGVYVGAKQATSGGGSQATVQIDLTRRLKLQTTVGTGGATTGIITPENDPGSSVALKYQFQY</sequence>
<accession>A0A6M8HSI2</accession>
<evidence type="ECO:0000256" key="2">
    <source>
        <dbReference type="ARBA" id="ARBA00022692"/>
    </source>
</evidence>
<dbReference type="InterPro" id="IPR007452">
    <property type="entry name" value="TamB_C"/>
</dbReference>
<evidence type="ECO:0000259" key="6">
    <source>
        <dbReference type="Pfam" id="PF04357"/>
    </source>
</evidence>
<feature type="domain" description="Translocation and assembly module TamB C-terminal" evidence="6">
    <location>
        <begin position="1041"/>
        <end position="1398"/>
    </location>
</feature>
<keyword evidence="8" id="KW-1185">Reference proteome</keyword>